<dbReference type="RefSeq" id="WP_353893078.1">
    <property type="nucleotide sequence ID" value="NZ_CP159485.1"/>
</dbReference>
<reference evidence="2" key="2">
    <citation type="submission" date="2024-06" db="EMBL/GenBank/DDBJ databases">
        <authorList>
            <person name="Petrova K.O."/>
            <person name="Toshchakov S.V."/>
            <person name="Boltjanskaja Y.V."/>
            <person name="Kevbrin V.V."/>
        </authorList>
    </citation>
    <scope>NUCLEOTIDE SEQUENCE</scope>
    <source>
        <strain evidence="2">Z-710</strain>
    </source>
</reference>
<name>A0AAU8HSG6_9FIRM</name>
<dbReference type="EMBL" id="CP159485">
    <property type="protein sequence ID" value="XCI28524.1"/>
    <property type="molecule type" value="Genomic_DNA"/>
</dbReference>
<proteinExistence type="predicted"/>
<reference evidence="2" key="1">
    <citation type="journal article" date="2018" name="Antonie Van Leeuwenhoek">
        <title>Proteinivorax hydrogeniformans sp. nov., an anaerobic, haloalkaliphilic bacterium fermenting proteinaceous compounds with high hydrogen production.</title>
        <authorList>
            <person name="Boltyanskaya Y."/>
            <person name="Detkova E."/>
            <person name="Pimenov N."/>
            <person name="Kevbrin V."/>
        </authorList>
    </citation>
    <scope>NUCLEOTIDE SEQUENCE</scope>
    <source>
        <strain evidence="2">Z-710</strain>
    </source>
</reference>
<organism evidence="2">
    <name type="scientific">Proteinivorax hydrogeniformans</name>
    <dbReference type="NCBI Taxonomy" id="1826727"/>
    <lineage>
        <taxon>Bacteria</taxon>
        <taxon>Bacillati</taxon>
        <taxon>Bacillota</taxon>
        <taxon>Clostridia</taxon>
        <taxon>Eubacteriales</taxon>
        <taxon>Proteinivoracaceae</taxon>
        <taxon>Proteinivorax</taxon>
    </lineage>
</organism>
<accession>A0AAU8HSG6</accession>
<protein>
    <submittedName>
        <fullName evidence="2">Uncharacterized protein</fullName>
    </submittedName>
</protein>
<sequence length="69" mass="7714">MKNNKVLGYVLPIMVIFIVFVSLVFIPVFNSQTILAKTNFYPVIVSEPCEEIVPFGNPYAPDPIRGGKK</sequence>
<dbReference type="AlphaFoldDB" id="A0AAU8HSG6"/>
<evidence type="ECO:0000256" key="1">
    <source>
        <dbReference type="SAM" id="Phobius"/>
    </source>
</evidence>
<keyword evidence="1" id="KW-0472">Membrane</keyword>
<keyword evidence="1" id="KW-0812">Transmembrane</keyword>
<gene>
    <name evidence="2" type="ORF">PRVXH_002485</name>
</gene>
<evidence type="ECO:0000313" key="2">
    <source>
        <dbReference type="EMBL" id="XCI28524.1"/>
    </source>
</evidence>
<feature type="transmembrane region" description="Helical" evidence="1">
    <location>
        <begin position="6"/>
        <end position="29"/>
    </location>
</feature>
<keyword evidence="1" id="KW-1133">Transmembrane helix</keyword>